<evidence type="ECO:0000256" key="1">
    <source>
        <dbReference type="SAM" id="SignalP"/>
    </source>
</evidence>
<dbReference type="OrthoDB" id="9797709at2"/>
<dbReference type="InterPro" id="IPR001466">
    <property type="entry name" value="Beta-lactam-related"/>
</dbReference>
<dbReference type="EMBL" id="RSDW01000001">
    <property type="protein sequence ID" value="RSL16858.1"/>
    <property type="molecule type" value="Genomic_DNA"/>
</dbReference>
<keyword evidence="4" id="KW-1185">Reference proteome</keyword>
<protein>
    <submittedName>
        <fullName evidence="3">CubicO group peptidase (Beta-lactamase class C family)</fullName>
    </submittedName>
</protein>
<dbReference type="InterPro" id="IPR012338">
    <property type="entry name" value="Beta-lactam/transpept-like"/>
</dbReference>
<dbReference type="PANTHER" id="PTHR46520">
    <property type="entry name" value="SERINE BETA-LACTAMASE-LIKE PROTEIN LACTB, MITOCHONDRIAL"/>
    <property type="match status" value="1"/>
</dbReference>
<dbReference type="Gene3D" id="3.40.710.10">
    <property type="entry name" value="DD-peptidase/beta-lactamase superfamily"/>
    <property type="match status" value="1"/>
</dbReference>
<accession>A0A428MIX6</accession>
<dbReference type="GO" id="GO:0019216">
    <property type="term" value="P:regulation of lipid metabolic process"/>
    <property type="evidence" value="ECO:0007669"/>
    <property type="project" value="TreeGrafter"/>
</dbReference>
<proteinExistence type="predicted"/>
<evidence type="ECO:0000259" key="2">
    <source>
        <dbReference type="Pfam" id="PF00144"/>
    </source>
</evidence>
<reference evidence="3 4" key="1">
    <citation type="submission" date="2018-12" db="EMBL/GenBank/DDBJ databases">
        <title>Sequencing of bacterial isolates from soil warming experiment in Harvard Forest, Massachusetts, USA.</title>
        <authorList>
            <person name="Deangelis K."/>
        </authorList>
    </citation>
    <scope>NUCLEOTIDE SEQUENCE [LARGE SCALE GENOMIC DNA]</scope>
    <source>
        <strain evidence="3 4">EB153</strain>
    </source>
</reference>
<dbReference type="PANTHER" id="PTHR46520:SF1">
    <property type="entry name" value="SERINE BETA-LACTAMASE-LIKE PROTEIN LACTB, MITOCHONDRIAL"/>
    <property type="match status" value="1"/>
</dbReference>
<feature type="signal peptide" evidence="1">
    <location>
        <begin position="1"/>
        <end position="39"/>
    </location>
</feature>
<comment type="caution">
    <text evidence="3">The sequence shown here is derived from an EMBL/GenBank/DDBJ whole genome shotgun (WGS) entry which is preliminary data.</text>
</comment>
<name>A0A428MIX6_9BACT</name>
<sequence>MNPKAYRNSGRLSHRKRRQIASTLVPLLAYLLAASSAVAQKLSTETQAKMESAISTFMAESRVPGISVAIVQHGELLWSAGFGMADLENSVPATSQTLYRIGSISKSLTATAAMTLWERGKLDLDYPVQKYCSAFPQKPWPITTRQLLGHLGGIRYYKVPELPYSISQTDPEVGNTRHFEDGIEGGLKFFASDPLVAQPGTHFNYSTQGYTLAGCAIEGASGEKYADYVRESVLVPAGMLQTRPDDRFAIIPLRTRFYSKDQSGAVVNAEFLDASYKVPGGGWLSSAPDMARFEVAMLNDRLVKRTTRDLMWTASMPSDGLGRMAYGLGWQLGETDGVKDVGHGGSQQGASAMMLIAPDARAGVVVLTNSDNIGAPALATRLLGIVLGLPLREHKEIAVDPKSFEGYVGTYQLGDFSMAIAREGDRLFVKIRDQKTQLVPESVRDYVFKGSDIQIIFVTDGNGRAKELILREGGSDAYLNRID</sequence>
<evidence type="ECO:0000313" key="4">
    <source>
        <dbReference type="Proteomes" id="UP000269669"/>
    </source>
</evidence>
<dbReference type="GO" id="GO:0008233">
    <property type="term" value="F:peptidase activity"/>
    <property type="evidence" value="ECO:0007669"/>
    <property type="project" value="TreeGrafter"/>
</dbReference>
<dbReference type="GO" id="GO:0006508">
    <property type="term" value="P:proteolysis"/>
    <property type="evidence" value="ECO:0007669"/>
    <property type="project" value="TreeGrafter"/>
</dbReference>
<feature type="chain" id="PRO_5018976036" evidence="1">
    <location>
        <begin position="40"/>
        <end position="483"/>
    </location>
</feature>
<gene>
    <name evidence="3" type="ORF">EDE15_2384</name>
</gene>
<dbReference type="Pfam" id="PF00144">
    <property type="entry name" value="Beta-lactamase"/>
    <property type="match status" value="1"/>
</dbReference>
<dbReference type="Proteomes" id="UP000269669">
    <property type="component" value="Unassembled WGS sequence"/>
</dbReference>
<dbReference type="RefSeq" id="WP_125485417.1">
    <property type="nucleotide sequence ID" value="NZ_RSDW01000001.1"/>
</dbReference>
<keyword evidence="1" id="KW-0732">Signal</keyword>
<evidence type="ECO:0000313" key="3">
    <source>
        <dbReference type="EMBL" id="RSL16858.1"/>
    </source>
</evidence>
<dbReference type="SUPFAM" id="SSF56601">
    <property type="entry name" value="beta-lactamase/transpeptidase-like"/>
    <property type="match status" value="1"/>
</dbReference>
<organism evidence="3 4">
    <name type="scientific">Edaphobacter aggregans</name>
    <dbReference type="NCBI Taxonomy" id="570835"/>
    <lineage>
        <taxon>Bacteria</taxon>
        <taxon>Pseudomonadati</taxon>
        <taxon>Acidobacteriota</taxon>
        <taxon>Terriglobia</taxon>
        <taxon>Terriglobales</taxon>
        <taxon>Acidobacteriaceae</taxon>
        <taxon>Edaphobacter</taxon>
    </lineage>
</organism>
<dbReference type="InterPro" id="IPR052794">
    <property type="entry name" value="Mito_Ser_Protease_LACTB"/>
</dbReference>
<dbReference type="AlphaFoldDB" id="A0A428MIX6"/>
<feature type="domain" description="Beta-lactamase-related" evidence="2">
    <location>
        <begin position="51"/>
        <end position="373"/>
    </location>
</feature>